<proteinExistence type="predicted"/>
<evidence type="ECO:0000256" key="1">
    <source>
        <dbReference type="SAM" id="MobiDB-lite"/>
    </source>
</evidence>
<keyword evidence="3" id="KW-1185">Reference proteome</keyword>
<evidence type="ECO:0008006" key="4">
    <source>
        <dbReference type="Google" id="ProtNLM"/>
    </source>
</evidence>
<dbReference type="RefSeq" id="WP_133581902.1">
    <property type="nucleotide sequence ID" value="NZ_SNYJ01000021.1"/>
</dbReference>
<accession>A0A4R6TYW5</accession>
<protein>
    <recommendedName>
        <fullName evidence="4">Gas vesicle protein</fullName>
    </recommendedName>
</protein>
<sequence>MSFSNKQKVFVGIVVGGAAGLAFALKEQQTRKHFVDNTNRMKNSTMQLLHEVRANPSHYSEQFRQSLTELSELVRNSTSDVKEAVAKLSDAKEHTLRAASIVKDTGSDLRQVGQSLQEGTKELKEDIETTHNGKPTPKIEAVREPAPL</sequence>
<name>A0A4R6TYW5_9BACI</name>
<organism evidence="2 3">
    <name type="scientific">Aureibacillus halotolerans</name>
    <dbReference type="NCBI Taxonomy" id="1508390"/>
    <lineage>
        <taxon>Bacteria</taxon>
        <taxon>Bacillati</taxon>
        <taxon>Bacillota</taxon>
        <taxon>Bacilli</taxon>
        <taxon>Bacillales</taxon>
        <taxon>Bacillaceae</taxon>
        <taxon>Aureibacillus</taxon>
    </lineage>
</organism>
<dbReference type="AlphaFoldDB" id="A0A4R6TYW5"/>
<reference evidence="2 3" key="1">
    <citation type="submission" date="2019-03" db="EMBL/GenBank/DDBJ databases">
        <title>Genomic Encyclopedia of Type Strains, Phase IV (KMG-IV): sequencing the most valuable type-strain genomes for metagenomic binning, comparative biology and taxonomic classification.</title>
        <authorList>
            <person name="Goeker M."/>
        </authorList>
    </citation>
    <scope>NUCLEOTIDE SEQUENCE [LARGE SCALE GENOMIC DNA]</scope>
    <source>
        <strain evidence="2 3">DSM 28697</strain>
    </source>
</reference>
<evidence type="ECO:0000313" key="3">
    <source>
        <dbReference type="Proteomes" id="UP000295632"/>
    </source>
</evidence>
<gene>
    <name evidence="2" type="ORF">EV213_12143</name>
</gene>
<comment type="caution">
    <text evidence="2">The sequence shown here is derived from an EMBL/GenBank/DDBJ whole genome shotgun (WGS) entry which is preliminary data.</text>
</comment>
<feature type="compositionally biased region" description="Basic and acidic residues" evidence="1">
    <location>
        <begin position="120"/>
        <end position="131"/>
    </location>
</feature>
<feature type="region of interest" description="Disordered" evidence="1">
    <location>
        <begin position="120"/>
        <end position="148"/>
    </location>
</feature>
<dbReference type="Proteomes" id="UP000295632">
    <property type="component" value="Unassembled WGS sequence"/>
</dbReference>
<dbReference type="EMBL" id="SNYJ01000021">
    <property type="protein sequence ID" value="TDQ35425.1"/>
    <property type="molecule type" value="Genomic_DNA"/>
</dbReference>
<evidence type="ECO:0000313" key="2">
    <source>
        <dbReference type="EMBL" id="TDQ35425.1"/>
    </source>
</evidence>